<evidence type="ECO:0008006" key="3">
    <source>
        <dbReference type="Google" id="ProtNLM"/>
    </source>
</evidence>
<name>A0A380CPX2_SPHSI</name>
<dbReference type="InterPro" id="IPR018550">
    <property type="entry name" value="Lipid-A_deacylase-rel"/>
</dbReference>
<dbReference type="RefSeq" id="WP_115171070.1">
    <property type="nucleotide sequence ID" value="NZ_UGYW01000002.1"/>
</dbReference>
<evidence type="ECO:0000313" key="1">
    <source>
        <dbReference type="EMBL" id="SUJ24624.1"/>
    </source>
</evidence>
<sequence length="372" mass="42188">MHGICEAQSDLLWTAQDSIAPARRKNPLIIEIEAENGGIIASKDVKQVTFEDAYYNGVNLRVGWQTQRSKDIYHQLYNYPIYGVGLYSSTFNTNIIGSPYAVYGFVIVPIHPKNDKRWTYEYRIALGLSGNFKPYNEETNPLNLVIGTKNNVFIDFGFRAKYKFHKNFDVGVGAAFHHFSNGAMRLPNKGVNLLPLTASLTYTPNSESADYSRAEVPPFEQTWLYHINIAGGFKQIDRQIDKRYHKATLSAYMSRHVSYKWRFGGGFDFFYSASGNAEEIAGSEKGKFSALFSGGPAFYMAHVLNERLVLNGNIGYYLHKNDFNGEIENFYLRAGARYYVYKNINAGVSIKAHMGKADYIEWTAGYTFGKKH</sequence>
<protein>
    <recommendedName>
        <fullName evidence="3">Lipid A 3-O-deacylase (PagL)</fullName>
    </recommendedName>
</protein>
<organism evidence="1 2">
    <name type="scientific">Sphingobacterium spiritivorum</name>
    <name type="common">Flavobacterium spiritivorum</name>
    <dbReference type="NCBI Taxonomy" id="258"/>
    <lineage>
        <taxon>Bacteria</taxon>
        <taxon>Pseudomonadati</taxon>
        <taxon>Bacteroidota</taxon>
        <taxon>Sphingobacteriia</taxon>
        <taxon>Sphingobacteriales</taxon>
        <taxon>Sphingobacteriaceae</taxon>
        <taxon>Sphingobacterium</taxon>
    </lineage>
</organism>
<evidence type="ECO:0000313" key="2">
    <source>
        <dbReference type="Proteomes" id="UP000254893"/>
    </source>
</evidence>
<dbReference type="AlphaFoldDB" id="A0A380CPX2"/>
<dbReference type="EMBL" id="UGYW01000002">
    <property type="protein sequence ID" value="SUJ24624.1"/>
    <property type="molecule type" value="Genomic_DNA"/>
</dbReference>
<proteinExistence type="predicted"/>
<dbReference type="Proteomes" id="UP000254893">
    <property type="component" value="Unassembled WGS sequence"/>
</dbReference>
<dbReference type="Gene3D" id="2.40.160.20">
    <property type="match status" value="1"/>
</dbReference>
<reference evidence="1 2" key="1">
    <citation type="submission" date="2018-06" db="EMBL/GenBank/DDBJ databases">
        <authorList>
            <consortium name="Pathogen Informatics"/>
            <person name="Doyle S."/>
        </authorList>
    </citation>
    <scope>NUCLEOTIDE SEQUENCE [LARGE SCALE GENOMIC DNA]</scope>
    <source>
        <strain evidence="1 2">NCTC11388</strain>
    </source>
</reference>
<dbReference type="Pfam" id="PF09411">
    <property type="entry name" value="PagL"/>
    <property type="match status" value="1"/>
</dbReference>
<gene>
    <name evidence="1" type="ORF">NCTC11388_03633</name>
</gene>
<accession>A0A380CPX2</accession>